<evidence type="ECO:0000259" key="6">
    <source>
        <dbReference type="Pfam" id="PF12698"/>
    </source>
</evidence>
<feature type="transmembrane region" description="Helical" evidence="5">
    <location>
        <begin position="223"/>
        <end position="241"/>
    </location>
</feature>
<proteinExistence type="predicted"/>
<name>A0A5S5ATL3_9FIRM</name>
<dbReference type="PANTHER" id="PTHR43471">
    <property type="entry name" value="ABC TRANSPORTER PERMEASE"/>
    <property type="match status" value="1"/>
</dbReference>
<comment type="subcellular location">
    <subcellularLocation>
        <location evidence="1">Membrane</location>
        <topology evidence="1">Multi-pass membrane protein</topology>
    </subcellularLocation>
</comment>
<dbReference type="InterPro" id="IPR013525">
    <property type="entry name" value="ABC2_TM"/>
</dbReference>
<gene>
    <name evidence="7" type="ORF">LZ11_01163</name>
</gene>
<dbReference type="AlphaFoldDB" id="A0A5S5ATL3"/>
<evidence type="ECO:0000313" key="7">
    <source>
        <dbReference type="EMBL" id="TYP55448.1"/>
    </source>
</evidence>
<comment type="caution">
    <text evidence="7">The sequence shown here is derived from an EMBL/GenBank/DDBJ whole genome shotgun (WGS) entry which is preliminary data.</text>
</comment>
<protein>
    <submittedName>
        <fullName evidence="7">ABC-2 type transport system permease protein</fullName>
    </submittedName>
</protein>
<organism evidence="7 8">
    <name type="scientific">Thermosediminibacter litoriperuensis</name>
    <dbReference type="NCBI Taxonomy" id="291989"/>
    <lineage>
        <taxon>Bacteria</taxon>
        <taxon>Bacillati</taxon>
        <taxon>Bacillota</taxon>
        <taxon>Clostridia</taxon>
        <taxon>Thermosediminibacterales</taxon>
        <taxon>Thermosediminibacteraceae</taxon>
        <taxon>Thermosediminibacter</taxon>
    </lineage>
</organism>
<feature type="transmembrane region" description="Helical" evidence="5">
    <location>
        <begin position="147"/>
        <end position="169"/>
    </location>
</feature>
<sequence>MRRIWAIFCRDLSSSMREFLLLYMIFAPIFLALLFRIFISSAGSAALMFAVDERVGEDVIGTFKKYGSVEVYKNVEEIKRRVAGADDVAGITINESGDYIVILDGGETHDTREIPKMIIRDMVDPRQLEISFSVRDLGVTRSPVARVGAASLILTVFALAGAVIGFNIIEEKEGKTLSAINVTPVRRFEFIAGKSITGLAVSIMIVYPVLWILDMWSVDKAKIFAMTLSSSAITILAGFLIGAMSGNQVEGIANLKVSMLPLSASVVGALMLPPDKHFFVSWIPTYWSFKGFDEIIKNSASWGQIGIYSAWILGLVLAAFLVLSKRIKRGIA</sequence>
<dbReference type="PANTHER" id="PTHR43471:SF1">
    <property type="entry name" value="ABC TRANSPORTER PERMEASE PROTEIN NOSY-RELATED"/>
    <property type="match status" value="1"/>
</dbReference>
<feature type="transmembrane region" description="Helical" evidence="5">
    <location>
        <begin position="305"/>
        <end position="323"/>
    </location>
</feature>
<dbReference type="Pfam" id="PF12698">
    <property type="entry name" value="ABC2_membrane_3"/>
    <property type="match status" value="1"/>
</dbReference>
<evidence type="ECO:0000256" key="2">
    <source>
        <dbReference type="ARBA" id="ARBA00022692"/>
    </source>
</evidence>
<dbReference type="GO" id="GO:0016020">
    <property type="term" value="C:membrane"/>
    <property type="evidence" value="ECO:0007669"/>
    <property type="project" value="UniProtKB-SubCell"/>
</dbReference>
<keyword evidence="4 5" id="KW-0472">Membrane</keyword>
<dbReference type="EMBL" id="VNHO01000010">
    <property type="protein sequence ID" value="TYP55448.1"/>
    <property type="molecule type" value="Genomic_DNA"/>
</dbReference>
<feature type="transmembrane region" description="Helical" evidence="5">
    <location>
        <begin position="190"/>
        <end position="211"/>
    </location>
</feature>
<dbReference type="RefSeq" id="WP_148866935.1">
    <property type="nucleotide sequence ID" value="NZ_VNHO01000010.1"/>
</dbReference>
<feature type="transmembrane region" description="Helical" evidence="5">
    <location>
        <begin position="253"/>
        <end position="272"/>
    </location>
</feature>
<dbReference type="Proteomes" id="UP000322294">
    <property type="component" value="Unassembled WGS sequence"/>
</dbReference>
<evidence type="ECO:0000256" key="4">
    <source>
        <dbReference type="ARBA" id="ARBA00023136"/>
    </source>
</evidence>
<reference evidence="7 8" key="1">
    <citation type="submission" date="2019-07" db="EMBL/GenBank/DDBJ databases">
        <title>Genomic Encyclopedia of Type Strains, Phase I: the one thousand microbial genomes (KMG-I) project.</title>
        <authorList>
            <person name="Kyrpides N."/>
        </authorList>
    </citation>
    <scope>NUCLEOTIDE SEQUENCE [LARGE SCALE GENOMIC DNA]</scope>
    <source>
        <strain evidence="7 8">DSM 16647</strain>
    </source>
</reference>
<keyword evidence="2 5" id="KW-0812">Transmembrane</keyword>
<evidence type="ECO:0000256" key="5">
    <source>
        <dbReference type="SAM" id="Phobius"/>
    </source>
</evidence>
<evidence type="ECO:0000313" key="8">
    <source>
        <dbReference type="Proteomes" id="UP000322294"/>
    </source>
</evidence>
<accession>A0A5S5ATL3</accession>
<keyword evidence="3 5" id="KW-1133">Transmembrane helix</keyword>
<feature type="domain" description="ABC-2 type transporter transmembrane" evidence="6">
    <location>
        <begin position="21"/>
        <end position="324"/>
    </location>
</feature>
<evidence type="ECO:0000256" key="3">
    <source>
        <dbReference type="ARBA" id="ARBA00022989"/>
    </source>
</evidence>
<dbReference type="OrthoDB" id="2162283at2"/>
<keyword evidence="8" id="KW-1185">Reference proteome</keyword>
<feature type="transmembrane region" description="Helical" evidence="5">
    <location>
        <begin position="20"/>
        <end position="39"/>
    </location>
</feature>
<dbReference type="GO" id="GO:0140359">
    <property type="term" value="F:ABC-type transporter activity"/>
    <property type="evidence" value="ECO:0007669"/>
    <property type="project" value="InterPro"/>
</dbReference>
<evidence type="ECO:0000256" key="1">
    <source>
        <dbReference type="ARBA" id="ARBA00004141"/>
    </source>
</evidence>